<protein>
    <submittedName>
        <fullName evidence="1">Uncharacterized protein</fullName>
    </submittedName>
</protein>
<comment type="caution">
    <text evidence="1">The sequence shown here is derived from an EMBL/GenBank/DDBJ whole genome shotgun (WGS) entry which is preliminary data.</text>
</comment>
<gene>
    <name evidence="1" type="ORF">CEXT_500171</name>
</gene>
<reference evidence="1 2" key="1">
    <citation type="submission" date="2021-06" db="EMBL/GenBank/DDBJ databases">
        <title>Caerostris extrusa draft genome.</title>
        <authorList>
            <person name="Kono N."/>
            <person name="Arakawa K."/>
        </authorList>
    </citation>
    <scope>NUCLEOTIDE SEQUENCE [LARGE SCALE GENOMIC DNA]</scope>
</reference>
<name>A0AAV4N8I9_CAEEX</name>
<dbReference type="Proteomes" id="UP001054945">
    <property type="component" value="Unassembled WGS sequence"/>
</dbReference>
<accession>A0AAV4N8I9</accession>
<organism evidence="1 2">
    <name type="scientific">Caerostris extrusa</name>
    <name type="common">Bark spider</name>
    <name type="synonym">Caerostris bankana</name>
    <dbReference type="NCBI Taxonomy" id="172846"/>
    <lineage>
        <taxon>Eukaryota</taxon>
        <taxon>Metazoa</taxon>
        <taxon>Ecdysozoa</taxon>
        <taxon>Arthropoda</taxon>
        <taxon>Chelicerata</taxon>
        <taxon>Arachnida</taxon>
        <taxon>Araneae</taxon>
        <taxon>Araneomorphae</taxon>
        <taxon>Entelegynae</taxon>
        <taxon>Araneoidea</taxon>
        <taxon>Araneidae</taxon>
        <taxon>Caerostris</taxon>
    </lineage>
</organism>
<keyword evidence="2" id="KW-1185">Reference proteome</keyword>
<dbReference type="EMBL" id="BPLR01002973">
    <property type="protein sequence ID" value="GIX79797.1"/>
    <property type="molecule type" value="Genomic_DNA"/>
</dbReference>
<evidence type="ECO:0000313" key="1">
    <source>
        <dbReference type="EMBL" id="GIX79797.1"/>
    </source>
</evidence>
<proteinExistence type="predicted"/>
<evidence type="ECO:0000313" key="2">
    <source>
        <dbReference type="Proteomes" id="UP001054945"/>
    </source>
</evidence>
<dbReference type="AlphaFoldDB" id="A0AAV4N8I9"/>
<sequence length="114" mass="13168">MISKSEWDFLSLGTHFYGPSLNGQHYIKVIQKNRCKSHFVSDLSPFGRWRALPDPTQRTIYFSLEGHPVCHQSFVRSLIISYTVVVRSWIVKGRHHNGRASFLSEESALLYVDT</sequence>